<gene>
    <name evidence="1" type="ORF">NZ698_06205</name>
</gene>
<protein>
    <submittedName>
        <fullName evidence="1">Uncharacterized protein</fullName>
    </submittedName>
</protein>
<name>A0ABT2W493_9FLAO</name>
<reference evidence="2" key="1">
    <citation type="submission" date="2023-07" db="EMBL/GenBank/DDBJ databases">
        <title>Chryseobacterium sp. strain PBS4-4 Genome sequencing and assembly.</title>
        <authorList>
            <person name="Jung Y."/>
        </authorList>
    </citation>
    <scope>NUCLEOTIDE SEQUENCE [LARGE SCALE GENOMIC DNA]</scope>
    <source>
        <strain evidence="2">PBS4-4</strain>
    </source>
</reference>
<dbReference type="EMBL" id="JAOTEM010000001">
    <property type="protein sequence ID" value="MCU7616784.1"/>
    <property type="molecule type" value="Genomic_DNA"/>
</dbReference>
<sequence>MKSKNLFFIFLALLPAILLLTFFFISKSHENDIVMYNPYLKDMIVKIDNKQYIIKPKKEYNLVLERGNHKVYSYCDKVLVNSRIQVNDNIIEKGGFLNLSNQPVYLWTSVYGNLTDQEIAKEILHDDSIEISNPYENMQIDTILVDSYKIVGPIKTFSPKDLLIEKQWYYSITKPFQNEIDNTNGQSINVKKEISKLFSKDELVNYWIELVNE</sequence>
<comment type="caution">
    <text evidence="1">The sequence shown here is derived from an EMBL/GenBank/DDBJ whole genome shotgun (WGS) entry which is preliminary data.</text>
</comment>
<dbReference type="Proteomes" id="UP001208649">
    <property type="component" value="Unassembled WGS sequence"/>
</dbReference>
<keyword evidence="2" id="KW-1185">Reference proteome</keyword>
<evidence type="ECO:0000313" key="2">
    <source>
        <dbReference type="Proteomes" id="UP001208649"/>
    </source>
</evidence>
<dbReference type="RefSeq" id="WP_263002212.1">
    <property type="nucleotide sequence ID" value="NZ_JAOTEM010000001.1"/>
</dbReference>
<organism evidence="1 2">
    <name type="scientific">Chryseobacterium edaphi</name>
    <dbReference type="NCBI Taxonomy" id="2976532"/>
    <lineage>
        <taxon>Bacteria</taxon>
        <taxon>Pseudomonadati</taxon>
        <taxon>Bacteroidota</taxon>
        <taxon>Flavobacteriia</taxon>
        <taxon>Flavobacteriales</taxon>
        <taxon>Weeksellaceae</taxon>
        <taxon>Chryseobacterium group</taxon>
        <taxon>Chryseobacterium</taxon>
    </lineage>
</organism>
<accession>A0ABT2W493</accession>
<proteinExistence type="predicted"/>
<evidence type="ECO:0000313" key="1">
    <source>
        <dbReference type="EMBL" id="MCU7616784.1"/>
    </source>
</evidence>